<feature type="compositionally biased region" description="Low complexity" evidence="1">
    <location>
        <begin position="54"/>
        <end position="65"/>
    </location>
</feature>
<keyword evidence="3" id="KW-1185">Reference proteome</keyword>
<protein>
    <submittedName>
        <fullName evidence="2">Uncharacterized protein</fullName>
    </submittedName>
</protein>
<dbReference type="Proteomes" id="UP001180754">
    <property type="component" value="Unassembled WGS sequence"/>
</dbReference>
<organism evidence="2 3">
    <name type="scientific">Streptomyces lonegramiae</name>
    <dbReference type="NCBI Taxonomy" id="3075524"/>
    <lineage>
        <taxon>Bacteria</taxon>
        <taxon>Bacillati</taxon>
        <taxon>Actinomycetota</taxon>
        <taxon>Actinomycetes</taxon>
        <taxon>Kitasatosporales</taxon>
        <taxon>Streptomycetaceae</taxon>
        <taxon>Streptomyces</taxon>
    </lineage>
</organism>
<sequence>MLDSGDPGPGAGQHRTTTSEKGSFCIARCSCGWYGPARRSRDKARTDASDHAAELAAEPAAARTAAPPPPRSAPSGPGIASEAIADPAAEVTVSRSASAAHGTGRAASPSE</sequence>
<feature type="compositionally biased region" description="Basic and acidic residues" evidence="1">
    <location>
        <begin position="43"/>
        <end position="53"/>
    </location>
</feature>
<feature type="region of interest" description="Disordered" evidence="1">
    <location>
        <begin position="1"/>
        <end position="20"/>
    </location>
</feature>
<proteinExistence type="predicted"/>
<accession>A0ABU2XE73</accession>
<comment type="caution">
    <text evidence="2">The sequence shown here is derived from an EMBL/GenBank/DDBJ whole genome shotgun (WGS) entry which is preliminary data.</text>
</comment>
<reference evidence="2" key="1">
    <citation type="submission" date="2024-05" db="EMBL/GenBank/DDBJ databases">
        <title>30 novel species of actinomycetes from the DSMZ collection.</title>
        <authorList>
            <person name="Nouioui I."/>
        </authorList>
    </citation>
    <scope>NUCLEOTIDE SEQUENCE</scope>
    <source>
        <strain evidence="2">DSM 41529</strain>
    </source>
</reference>
<name>A0ABU2XE73_9ACTN</name>
<feature type="region of interest" description="Disordered" evidence="1">
    <location>
        <begin position="33"/>
        <end position="111"/>
    </location>
</feature>
<evidence type="ECO:0000313" key="3">
    <source>
        <dbReference type="Proteomes" id="UP001180754"/>
    </source>
</evidence>
<dbReference type="RefSeq" id="WP_311724650.1">
    <property type="nucleotide sequence ID" value="NZ_JAVRFD010000006.1"/>
</dbReference>
<gene>
    <name evidence="2" type="ORF">RND15_16070</name>
</gene>
<evidence type="ECO:0000313" key="2">
    <source>
        <dbReference type="EMBL" id="MDT0544204.1"/>
    </source>
</evidence>
<dbReference type="EMBL" id="JAVRFD010000006">
    <property type="protein sequence ID" value="MDT0544204.1"/>
    <property type="molecule type" value="Genomic_DNA"/>
</dbReference>
<evidence type="ECO:0000256" key="1">
    <source>
        <dbReference type="SAM" id="MobiDB-lite"/>
    </source>
</evidence>